<evidence type="ECO:0008006" key="4">
    <source>
        <dbReference type="Google" id="ProtNLM"/>
    </source>
</evidence>
<name>A0A381XT30_9ZZZZ</name>
<evidence type="ECO:0000259" key="2">
    <source>
        <dbReference type="Pfam" id="PF20446"/>
    </source>
</evidence>
<protein>
    <recommendedName>
        <fullName evidence="4">ABC transporter domain-containing protein</fullName>
    </recommendedName>
</protein>
<dbReference type="EMBL" id="UINC01016200">
    <property type="protein sequence ID" value="SVA67632.1"/>
    <property type="molecule type" value="Genomic_DNA"/>
</dbReference>
<dbReference type="InterPro" id="IPR027417">
    <property type="entry name" value="P-loop_NTPase"/>
</dbReference>
<dbReference type="PANTHER" id="PTHR38149:SF1">
    <property type="entry name" value="ATPASE"/>
    <property type="match status" value="1"/>
</dbReference>
<dbReference type="InterPro" id="IPR046834">
    <property type="entry name" value="ABC_ATPase_C"/>
</dbReference>
<dbReference type="Gene3D" id="3.40.50.300">
    <property type="entry name" value="P-loop containing nucleotide triphosphate hydrolases"/>
    <property type="match status" value="1"/>
</dbReference>
<dbReference type="InterPro" id="IPR046833">
    <property type="entry name" value="ABC_N"/>
</dbReference>
<gene>
    <name evidence="3" type="ORF">METZ01_LOCUS120486</name>
</gene>
<dbReference type="PANTHER" id="PTHR38149">
    <property type="entry name" value="ATPASE"/>
    <property type="match status" value="1"/>
</dbReference>
<dbReference type="InterPro" id="IPR019195">
    <property type="entry name" value="ABC_ATPase_put"/>
</dbReference>
<organism evidence="3">
    <name type="scientific">marine metagenome</name>
    <dbReference type="NCBI Taxonomy" id="408172"/>
    <lineage>
        <taxon>unclassified sequences</taxon>
        <taxon>metagenomes</taxon>
        <taxon>ecological metagenomes</taxon>
    </lineage>
</organism>
<proteinExistence type="predicted"/>
<feature type="domain" description="ATPase of the ABC class N-terminal" evidence="2">
    <location>
        <begin position="8"/>
        <end position="167"/>
    </location>
</feature>
<evidence type="ECO:0000259" key="1">
    <source>
        <dbReference type="Pfam" id="PF09818"/>
    </source>
</evidence>
<accession>A0A381XT30</accession>
<reference evidence="3" key="1">
    <citation type="submission" date="2018-05" db="EMBL/GenBank/DDBJ databases">
        <authorList>
            <person name="Lanie J.A."/>
            <person name="Ng W.-L."/>
            <person name="Kazmierczak K.M."/>
            <person name="Andrzejewski T.M."/>
            <person name="Davidsen T.M."/>
            <person name="Wayne K.J."/>
            <person name="Tettelin H."/>
            <person name="Glass J.I."/>
            <person name="Rusch D."/>
            <person name="Podicherti R."/>
            <person name="Tsui H.-C.T."/>
            <person name="Winkler M.E."/>
        </authorList>
    </citation>
    <scope>NUCLEOTIDE SEQUENCE</scope>
</reference>
<feature type="domain" description="ATPase of the ABC class C-terminal" evidence="1">
    <location>
        <begin position="173"/>
        <end position="446"/>
    </location>
</feature>
<dbReference type="SUPFAM" id="SSF52540">
    <property type="entry name" value="P-loop containing nucleoside triphosphate hydrolases"/>
    <property type="match status" value="1"/>
</dbReference>
<evidence type="ECO:0000313" key="3">
    <source>
        <dbReference type="EMBL" id="SVA67632.1"/>
    </source>
</evidence>
<dbReference type="Pfam" id="PF09818">
    <property type="entry name" value="ABC_ATPase"/>
    <property type="match status" value="1"/>
</dbReference>
<dbReference type="AlphaFoldDB" id="A0A381XT30"/>
<sequence>MIPVIPSDLKQEIISLDGKGYKAYKFFQGKSFDYDPFTIQFEHVQGDSFAQPTRLSISIGLDEAGFSPSLFNNPTRALALEDHLLRRVNHFIAVSKIRVKGSGNSGKVQVQIPGQKILKRSGMLVKGSRLQLIMFAGLPAQGRTVLGKECLKLFSEVLPPIWHKSLIESSLNEDELNRAVETLEDYQFLQSELKKNNWVAFVANGSNLPRSSGASDTPLLGERTIFEAPKGLKKSIELPHAGKTEGMAIPRGITLIVGGGFHGKSTLLRAIQDAVYPHLAGDGRERIATLPSAAKIRAEDGRAVSAVNVSAFMDSLPGIHSTEKFSTQSASGSTSQAVNILEALEVGSKLLLMDEDTCATNFMIRDERMQMLVAKAKEPITPFLDRIQEVNKIHGVSVILVMGGSGDYFDPADNVITMEKFQPRVVTEEAKRLVKKNPGQRKKETTFPFPPICERRWDISRLKFSKGKREARIRTTGLDTLTLGEMEIDVRYIEQIAEEG</sequence>
<dbReference type="Pfam" id="PF20446">
    <property type="entry name" value="ABC_N"/>
    <property type="match status" value="1"/>
</dbReference>
<feature type="non-terminal residue" evidence="3">
    <location>
        <position position="500"/>
    </location>
</feature>